<accession>A0A1X0R2M6</accession>
<dbReference type="AlphaFoldDB" id="A0A1X0R2M6"/>
<dbReference type="VEuPathDB" id="FungiDB:BCV72DRAFT_329093"/>
<feature type="signal peptide" evidence="1">
    <location>
        <begin position="1"/>
        <end position="16"/>
    </location>
</feature>
<proteinExistence type="predicted"/>
<reference evidence="2" key="1">
    <citation type="journal article" date="2016" name="Proc. Natl. Acad. Sci. U.S.A.">
        <title>Lipid metabolic changes in an early divergent fungus govern the establishment of a mutualistic symbiosis with endobacteria.</title>
        <authorList>
            <person name="Lastovetsky O.A."/>
            <person name="Gaspar M.L."/>
            <person name="Mondo S.J."/>
            <person name="LaButti K.M."/>
            <person name="Sandor L."/>
            <person name="Grigoriev I.V."/>
            <person name="Henry S.A."/>
            <person name="Pawlowska T.E."/>
        </authorList>
    </citation>
    <scope>NUCLEOTIDE SEQUENCE [LARGE SCALE GENOMIC DNA]</scope>
    <source>
        <strain evidence="2">ATCC 52814</strain>
    </source>
</reference>
<organism evidence="2">
    <name type="scientific">Rhizopus microsporus var. microsporus</name>
    <dbReference type="NCBI Taxonomy" id="86635"/>
    <lineage>
        <taxon>Eukaryota</taxon>
        <taxon>Fungi</taxon>
        <taxon>Fungi incertae sedis</taxon>
        <taxon>Mucoromycota</taxon>
        <taxon>Mucoromycotina</taxon>
        <taxon>Mucoromycetes</taxon>
        <taxon>Mucorales</taxon>
        <taxon>Mucorineae</taxon>
        <taxon>Rhizopodaceae</taxon>
        <taxon>Rhizopus</taxon>
    </lineage>
</organism>
<sequence length="204" mass="23111">MTSILLLFALITSCLAAYPEYNTCYALTAWSEAGEGTVGWGKRRRWDTYRLMLKKELPSIHGATKLTNAQGKSGKVSPWDAVHVETKFFGSEKMYSWGRQQWYVNPAPQIEGEVFVLKPSHLEDHWLIRRKLDGLLITFQPDTMSSAYSPDRAALFSFEPIDDAYCSDKVYLPDPSKSGLYYQQVGSGHSVEKERNDVDVKACI</sequence>
<gene>
    <name evidence="2" type="ORF">BCV72DRAFT_329093</name>
</gene>
<evidence type="ECO:0000256" key="1">
    <source>
        <dbReference type="SAM" id="SignalP"/>
    </source>
</evidence>
<evidence type="ECO:0000313" key="2">
    <source>
        <dbReference type="EMBL" id="ORE06267.1"/>
    </source>
</evidence>
<dbReference type="OrthoDB" id="10273511at2759"/>
<protein>
    <submittedName>
        <fullName evidence="2">Uncharacterized protein</fullName>
    </submittedName>
</protein>
<dbReference type="EMBL" id="KV921926">
    <property type="protein sequence ID" value="ORE06267.1"/>
    <property type="molecule type" value="Genomic_DNA"/>
</dbReference>
<name>A0A1X0R2M6_RHIZD</name>
<dbReference type="Proteomes" id="UP000242414">
    <property type="component" value="Unassembled WGS sequence"/>
</dbReference>
<feature type="chain" id="PRO_5010863787" evidence="1">
    <location>
        <begin position="17"/>
        <end position="204"/>
    </location>
</feature>
<keyword evidence="1" id="KW-0732">Signal</keyword>